<proteinExistence type="predicted"/>
<evidence type="ECO:0000313" key="2">
    <source>
        <dbReference type="EMBL" id="RRJ31831.1"/>
    </source>
</evidence>
<feature type="domain" description="Glycosyltransferase subfamily 4-like N-terminal" evidence="1">
    <location>
        <begin position="12"/>
        <end position="185"/>
    </location>
</feature>
<dbReference type="Proteomes" id="UP000282322">
    <property type="component" value="Unassembled WGS sequence"/>
</dbReference>
<organism evidence="2 3">
    <name type="scientific">Halocatena pleomorpha</name>
    <dbReference type="NCBI Taxonomy" id="1785090"/>
    <lineage>
        <taxon>Archaea</taxon>
        <taxon>Methanobacteriati</taxon>
        <taxon>Methanobacteriota</taxon>
        <taxon>Stenosarchaea group</taxon>
        <taxon>Halobacteria</taxon>
        <taxon>Halobacteriales</taxon>
        <taxon>Natronomonadaceae</taxon>
        <taxon>Halocatena</taxon>
    </lineage>
</organism>
<dbReference type="EMBL" id="RRCH01000012">
    <property type="protein sequence ID" value="RRJ31831.1"/>
    <property type="molecule type" value="Genomic_DNA"/>
</dbReference>
<sequence length="389" mass="43648">MKIAYVLSQNKGGLPHYAAELANAVARHAEVTVFKPAETTADDIFSEDVETVNIFRSMNISIPDMYSLDFEVTNNLRGLASYRNLKQIREYDPDIIHDPTDFFPQVKFFTKLYRLDAAYPTVVTYHEVPPPVTSVSNPLGAAEELLNTAIPDADLDQIIVHSDQQRTTFARRLSRLDIEVIPHGVYEFFTEHDYQQHPENPTTILFFGNIFPAKGLDVLAEAVRMVKREIPDVTLLIAGDGRLASETKRIIENERDCFEVHNYFVPNETVGEFFSRAAVVVLPYREAHTEGTKGHSGALSTAYAFGKPVVTTSIGDFPTQVGESDSGLVVPPADPAALANAITELLENEERRTEMAHNSAQQAERLSWENIADRHIEVYKHVIEEHHTQ</sequence>
<protein>
    <submittedName>
        <fullName evidence="2">Glycosyltransferase</fullName>
    </submittedName>
</protein>
<dbReference type="OrthoDB" id="132546at2157"/>
<dbReference type="AlphaFoldDB" id="A0A3P3REL4"/>
<dbReference type="RefSeq" id="WP_124954241.1">
    <property type="nucleotide sequence ID" value="NZ_RRCH01000012.1"/>
</dbReference>
<reference evidence="2 3" key="1">
    <citation type="submission" date="2018-11" db="EMBL/GenBank/DDBJ databases">
        <title>Taxonoimc description of Halomarina strain SPP-AMP-1.</title>
        <authorList>
            <person name="Pal Y."/>
            <person name="Srinivasana K."/>
            <person name="Verma A."/>
            <person name="Kumar P."/>
        </authorList>
    </citation>
    <scope>NUCLEOTIDE SEQUENCE [LARGE SCALE GENOMIC DNA]</scope>
    <source>
        <strain evidence="2 3">SPP-AMP-1</strain>
    </source>
</reference>
<dbReference type="Pfam" id="PF13439">
    <property type="entry name" value="Glyco_transf_4"/>
    <property type="match status" value="1"/>
</dbReference>
<dbReference type="Gene3D" id="3.40.50.2000">
    <property type="entry name" value="Glycogen Phosphorylase B"/>
    <property type="match status" value="2"/>
</dbReference>
<accession>A0A3P3REL4</accession>
<evidence type="ECO:0000313" key="3">
    <source>
        <dbReference type="Proteomes" id="UP000282322"/>
    </source>
</evidence>
<dbReference type="CDD" id="cd03801">
    <property type="entry name" value="GT4_PimA-like"/>
    <property type="match status" value="1"/>
</dbReference>
<dbReference type="Pfam" id="PF13692">
    <property type="entry name" value="Glyco_trans_1_4"/>
    <property type="match status" value="1"/>
</dbReference>
<dbReference type="SUPFAM" id="SSF53756">
    <property type="entry name" value="UDP-Glycosyltransferase/glycogen phosphorylase"/>
    <property type="match status" value="1"/>
</dbReference>
<name>A0A3P3REL4_9EURY</name>
<comment type="caution">
    <text evidence="2">The sequence shown here is derived from an EMBL/GenBank/DDBJ whole genome shotgun (WGS) entry which is preliminary data.</text>
</comment>
<dbReference type="InterPro" id="IPR028098">
    <property type="entry name" value="Glyco_trans_4-like_N"/>
</dbReference>
<dbReference type="PANTHER" id="PTHR12526">
    <property type="entry name" value="GLYCOSYLTRANSFERASE"/>
    <property type="match status" value="1"/>
</dbReference>
<evidence type="ECO:0000259" key="1">
    <source>
        <dbReference type="Pfam" id="PF13439"/>
    </source>
</evidence>
<gene>
    <name evidence="2" type="ORF">EIK79_06080</name>
</gene>
<keyword evidence="3" id="KW-1185">Reference proteome</keyword>